<accession>A0A6P2C9H6</accession>
<dbReference type="Gene3D" id="3.10.450.50">
    <property type="match status" value="1"/>
</dbReference>
<organism evidence="1 2">
    <name type="scientific">Rhodococcus rhodnii</name>
    <dbReference type="NCBI Taxonomy" id="38312"/>
    <lineage>
        <taxon>Bacteria</taxon>
        <taxon>Bacillati</taxon>
        <taxon>Actinomycetota</taxon>
        <taxon>Actinomycetes</taxon>
        <taxon>Mycobacteriales</taxon>
        <taxon>Nocardiaceae</taxon>
        <taxon>Rhodococcus</taxon>
    </lineage>
</organism>
<evidence type="ECO:0000313" key="2">
    <source>
        <dbReference type="Proteomes" id="UP000471120"/>
    </source>
</evidence>
<dbReference type="SUPFAM" id="SSF54427">
    <property type="entry name" value="NTF2-like"/>
    <property type="match status" value="1"/>
</dbReference>
<dbReference type="RefSeq" id="WP_010839750.1">
    <property type="nucleotide sequence ID" value="NZ_QRCM01000001.1"/>
</dbReference>
<protein>
    <submittedName>
        <fullName evidence="1">Nuclear transport factor 2 family protein</fullName>
    </submittedName>
</protein>
<dbReference type="EMBL" id="QRCM01000001">
    <property type="protein sequence ID" value="TXG89414.1"/>
    <property type="molecule type" value="Genomic_DNA"/>
</dbReference>
<dbReference type="AlphaFoldDB" id="A0A6P2C9H6"/>
<reference evidence="1 2" key="1">
    <citation type="submission" date="2018-07" db="EMBL/GenBank/DDBJ databases">
        <title>Genome sequence of Rhodococcus rhodnii ATCC 35071 from Rhodnius prolixus.</title>
        <authorList>
            <person name="Patel V."/>
            <person name="Vogel K.J."/>
        </authorList>
    </citation>
    <scope>NUCLEOTIDE SEQUENCE [LARGE SCALE GENOMIC DNA]</scope>
    <source>
        <strain evidence="1 2">ATCC 35071</strain>
    </source>
</reference>
<gene>
    <name evidence="1" type="ORF">DW322_03130</name>
</gene>
<proteinExistence type="predicted"/>
<dbReference type="Proteomes" id="UP000471120">
    <property type="component" value="Unassembled WGS sequence"/>
</dbReference>
<evidence type="ECO:0000313" key="1">
    <source>
        <dbReference type="EMBL" id="TXG89414.1"/>
    </source>
</evidence>
<comment type="caution">
    <text evidence="1">The sequence shown here is derived from an EMBL/GenBank/DDBJ whole genome shotgun (WGS) entry which is preliminary data.</text>
</comment>
<name>A0A6P2C9H6_9NOCA</name>
<dbReference type="InterPro" id="IPR032710">
    <property type="entry name" value="NTF2-like_dom_sf"/>
</dbReference>
<sequence length="125" mass="13604">MSISEVATVLAWQDALNGNNIGTLLDLSTTDIALADRDGAYQGLDTLRDWATEGGLNLESGRMYEYDGIVVVEETETWGRDEHPAPAAAVAFRVVDDKVVSVFRHATLADAFEDTGLSEKDLWEG</sequence>